<dbReference type="EMBL" id="AVPG01000006">
    <property type="protein sequence ID" value="KGX87598.1"/>
    <property type="molecule type" value="Genomic_DNA"/>
</dbReference>
<dbReference type="InterPro" id="IPR004089">
    <property type="entry name" value="MCPsignal_dom"/>
</dbReference>
<evidence type="ECO:0000256" key="5">
    <source>
        <dbReference type="ARBA" id="ARBA00029447"/>
    </source>
</evidence>
<dbReference type="Pfam" id="PF00672">
    <property type="entry name" value="HAMP"/>
    <property type="match status" value="1"/>
</dbReference>
<keyword evidence="4 6" id="KW-0807">Transducer</keyword>
<feature type="domain" description="HAMP" evidence="10">
    <location>
        <begin position="324"/>
        <end position="376"/>
    </location>
</feature>
<dbReference type="Pfam" id="PF00015">
    <property type="entry name" value="MCPsignal"/>
    <property type="match status" value="1"/>
</dbReference>
<dbReference type="AlphaFoldDB" id="A0A0A5G8U4"/>
<protein>
    <recommendedName>
        <fullName evidence="13">Methyl-accepting chemotaxis protein</fullName>
    </recommendedName>
</protein>
<reference evidence="11 12" key="1">
    <citation type="submission" date="2013-08" db="EMBL/GenBank/DDBJ databases">
        <authorList>
            <person name="Huang J."/>
            <person name="Wang G."/>
        </authorList>
    </citation>
    <scope>NUCLEOTIDE SEQUENCE [LARGE SCALE GENOMIC DNA]</scope>
    <source>
        <strain evidence="11 12">JSM 072002</strain>
    </source>
</reference>
<dbReference type="OrthoDB" id="9760371at2"/>
<organism evidence="11 12">
    <name type="scientific">Pontibacillus litoralis JSM 072002</name>
    <dbReference type="NCBI Taxonomy" id="1385512"/>
    <lineage>
        <taxon>Bacteria</taxon>
        <taxon>Bacillati</taxon>
        <taxon>Bacillota</taxon>
        <taxon>Bacilli</taxon>
        <taxon>Bacillales</taxon>
        <taxon>Bacillaceae</taxon>
        <taxon>Pontibacillus</taxon>
    </lineage>
</organism>
<dbReference type="SMART" id="SM00304">
    <property type="entry name" value="HAMP"/>
    <property type="match status" value="1"/>
</dbReference>
<evidence type="ECO:0008006" key="13">
    <source>
        <dbReference type="Google" id="ProtNLM"/>
    </source>
</evidence>
<evidence type="ECO:0000256" key="4">
    <source>
        <dbReference type="ARBA" id="ARBA00023224"/>
    </source>
</evidence>
<feature type="domain" description="Methyl-accepting transducer" evidence="9">
    <location>
        <begin position="395"/>
        <end position="631"/>
    </location>
</feature>
<evidence type="ECO:0000256" key="8">
    <source>
        <dbReference type="SAM" id="Phobius"/>
    </source>
</evidence>
<keyword evidence="12" id="KW-1185">Reference proteome</keyword>
<keyword evidence="7" id="KW-0175">Coiled coil</keyword>
<evidence type="ECO:0000256" key="6">
    <source>
        <dbReference type="PROSITE-ProRule" id="PRU00284"/>
    </source>
</evidence>
<dbReference type="CDD" id="cd12912">
    <property type="entry name" value="PDC2_MCP_like"/>
    <property type="match status" value="1"/>
</dbReference>
<comment type="similarity">
    <text evidence="5">Belongs to the methyl-accepting chemotaxis (MCP) protein family.</text>
</comment>
<evidence type="ECO:0000313" key="12">
    <source>
        <dbReference type="Proteomes" id="UP000030401"/>
    </source>
</evidence>
<evidence type="ECO:0000256" key="3">
    <source>
        <dbReference type="ARBA" id="ARBA00023136"/>
    </source>
</evidence>
<dbReference type="GO" id="GO:0005886">
    <property type="term" value="C:plasma membrane"/>
    <property type="evidence" value="ECO:0007669"/>
    <property type="project" value="UniProtKB-SubCell"/>
</dbReference>
<dbReference type="GO" id="GO:0007165">
    <property type="term" value="P:signal transduction"/>
    <property type="evidence" value="ECO:0007669"/>
    <property type="project" value="UniProtKB-KW"/>
</dbReference>
<keyword evidence="2" id="KW-1003">Cell membrane</keyword>
<comment type="subcellular location">
    <subcellularLocation>
        <location evidence="1">Cell membrane</location>
    </subcellularLocation>
</comment>
<dbReference type="CDD" id="cd06225">
    <property type="entry name" value="HAMP"/>
    <property type="match status" value="1"/>
</dbReference>
<dbReference type="Gene3D" id="3.30.450.20">
    <property type="entry name" value="PAS domain"/>
    <property type="match status" value="2"/>
</dbReference>
<dbReference type="Proteomes" id="UP000030401">
    <property type="component" value="Unassembled WGS sequence"/>
</dbReference>
<gene>
    <name evidence="11" type="ORF">N784_15230</name>
</gene>
<dbReference type="SUPFAM" id="SSF103190">
    <property type="entry name" value="Sensory domain-like"/>
    <property type="match status" value="1"/>
</dbReference>
<evidence type="ECO:0000256" key="2">
    <source>
        <dbReference type="ARBA" id="ARBA00022475"/>
    </source>
</evidence>
<dbReference type="RefSeq" id="WP_036833390.1">
    <property type="nucleotide sequence ID" value="NZ_AVPG01000006.1"/>
</dbReference>
<dbReference type="Pfam" id="PF22673">
    <property type="entry name" value="MCP-like_PDC_1"/>
    <property type="match status" value="1"/>
</dbReference>
<name>A0A0A5G8U4_9BACI</name>
<dbReference type="SMART" id="SM00283">
    <property type="entry name" value="MA"/>
    <property type="match status" value="1"/>
</dbReference>
<evidence type="ECO:0000259" key="10">
    <source>
        <dbReference type="PROSITE" id="PS50885"/>
    </source>
</evidence>
<keyword evidence="8" id="KW-0812">Transmembrane</keyword>
<feature type="coiled-coil region" evidence="7">
    <location>
        <begin position="424"/>
        <end position="458"/>
    </location>
</feature>
<dbReference type="PANTHER" id="PTHR32089">
    <property type="entry name" value="METHYL-ACCEPTING CHEMOTAXIS PROTEIN MCPB"/>
    <property type="match status" value="1"/>
</dbReference>
<proteinExistence type="inferred from homology"/>
<dbReference type="PROSITE" id="PS50111">
    <property type="entry name" value="CHEMOTAXIS_TRANSDUC_2"/>
    <property type="match status" value="1"/>
</dbReference>
<dbReference type="CDD" id="cd12913">
    <property type="entry name" value="PDC1_MCP_like"/>
    <property type="match status" value="1"/>
</dbReference>
<dbReference type="SUPFAM" id="SSF58104">
    <property type="entry name" value="Methyl-accepting chemotaxis protein (MCP) signaling domain"/>
    <property type="match status" value="1"/>
</dbReference>
<dbReference type="PANTHER" id="PTHR32089:SF112">
    <property type="entry name" value="LYSOZYME-LIKE PROTEIN-RELATED"/>
    <property type="match status" value="1"/>
</dbReference>
<evidence type="ECO:0000259" key="9">
    <source>
        <dbReference type="PROSITE" id="PS50111"/>
    </source>
</evidence>
<evidence type="ECO:0000256" key="1">
    <source>
        <dbReference type="ARBA" id="ARBA00004236"/>
    </source>
</evidence>
<dbReference type="Gene3D" id="6.10.340.10">
    <property type="match status" value="1"/>
</dbReference>
<dbReference type="STRING" id="1385512.N784_15230"/>
<evidence type="ECO:0000313" key="11">
    <source>
        <dbReference type="EMBL" id="KGX87598.1"/>
    </source>
</evidence>
<comment type="caution">
    <text evidence="11">The sequence shown here is derived from an EMBL/GenBank/DDBJ whole genome shotgun (WGS) entry which is preliminary data.</text>
</comment>
<dbReference type="CDD" id="cd11386">
    <property type="entry name" value="MCP_signal"/>
    <property type="match status" value="1"/>
</dbReference>
<keyword evidence="8" id="KW-1133">Transmembrane helix</keyword>
<evidence type="ECO:0000256" key="7">
    <source>
        <dbReference type="SAM" id="Coils"/>
    </source>
</evidence>
<dbReference type="InterPro" id="IPR003660">
    <property type="entry name" value="HAMP_dom"/>
</dbReference>
<sequence length="681" mass="74990">MKFKSVKMRTMVFILPVLIVLILTILASTFIFSRDLLKQEIDDRMHHELENVSNNIEKRISWNTKIAELAAKATETSNGEFKMADYTKLLEKSFATNEETFGGGVFFKPDTFHDKKFASTYVYKEDGDMKATDEYNNASFDYTSQDWYKAGEKTDKSVVISDPYLDTNMNKAMVTATAPFHNQKGSFAGVVTSDIDLTEIQQIVQDIQVKDSGYAFLVDRNGTYLADKDDSNILNKTIAENEDAGIASISDTITNEEQGSLSFDNKEGTSYVYFKDIPELNWTISLVVSEDELYASVNKLLSALIVVSLIGIAIIVVLILLFSRSIVRNINEVNQMAAAVAEGDLTYQLEVQSEDEFGQMTGYLNEMKDNVSQMVHQIANSSHQVAATSNELSASSEQTSLATEQITMSIQDVANGTEQQVNMSTDASEAVTQIAKEMDQAEEEMHVITATIEETNRKATNGNDVVNRAIQQIEVVKQTSDQTAVKVNRLSEKTHEINQIVELITQIANQTNLLALNAAIEAARAGEHGHGFAVVAGEVRKLAEQSAHSAGQISQLIGEIQVESEEVVQAMNEGDKAVAEGIELYYQTGRVFTDIASMVGEISEQSKSVSSSIQHVSKDSDRVKGKMDEVITVAEQAAGNTQTVAASAEEQNASMEEIYSSAEMLSQMAEELQTEVSKFKV</sequence>
<dbReference type="PROSITE" id="PS50885">
    <property type="entry name" value="HAMP"/>
    <property type="match status" value="1"/>
</dbReference>
<keyword evidence="3 8" id="KW-0472">Membrane</keyword>
<dbReference type="Gene3D" id="1.10.287.950">
    <property type="entry name" value="Methyl-accepting chemotaxis protein"/>
    <property type="match status" value="1"/>
</dbReference>
<dbReference type="InterPro" id="IPR029151">
    <property type="entry name" value="Sensor-like_sf"/>
</dbReference>
<accession>A0A0A5G8U4</accession>
<dbReference type="eggNOG" id="COG0840">
    <property type="taxonomic scope" value="Bacteria"/>
</dbReference>
<feature type="transmembrane region" description="Helical" evidence="8">
    <location>
        <begin position="300"/>
        <end position="322"/>
    </location>
</feature>